<organism evidence="1 2">
    <name type="scientific">Rhynocoris fuscipes</name>
    <dbReference type="NCBI Taxonomy" id="488301"/>
    <lineage>
        <taxon>Eukaryota</taxon>
        <taxon>Metazoa</taxon>
        <taxon>Ecdysozoa</taxon>
        <taxon>Arthropoda</taxon>
        <taxon>Hexapoda</taxon>
        <taxon>Insecta</taxon>
        <taxon>Pterygota</taxon>
        <taxon>Neoptera</taxon>
        <taxon>Paraneoptera</taxon>
        <taxon>Hemiptera</taxon>
        <taxon>Heteroptera</taxon>
        <taxon>Panheteroptera</taxon>
        <taxon>Cimicomorpha</taxon>
        <taxon>Reduviidae</taxon>
        <taxon>Harpactorinae</taxon>
        <taxon>Harpactorini</taxon>
        <taxon>Rhynocoris</taxon>
    </lineage>
</organism>
<protein>
    <submittedName>
        <fullName evidence="1">Uncharacterized protein</fullName>
    </submittedName>
</protein>
<reference evidence="1 2" key="1">
    <citation type="submission" date="2022-12" db="EMBL/GenBank/DDBJ databases">
        <title>Chromosome-level genome assembly of true bugs.</title>
        <authorList>
            <person name="Ma L."/>
            <person name="Li H."/>
        </authorList>
    </citation>
    <scope>NUCLEOTIDE SEQUENCE [LARGE SCALE GENOMIC DNA]</scope>
    <source>
        <strain evidence="1">Lab_2022b</strain>
    </source>
</reference>
<dbReference type="AlphaFoldDB" id="A0AAW1DT56"/>
<accession>A0AAW1DT56</accession>
<gene>
    <name evidence="1" type="ORF">O3M35_001233</name>
</gene>
<keyword evidence="2" id="KW-1185">Reference proteome</keyword>
<proteinExistence type="predicted"/>
<sequence length="128" mass="13932">MVIPGIPSLGGQVITGPSAFQPPPWKSEVSNILNERIRMRNYFTLIASSSLDDLRGSYLHARYSVVPGDVFLKGRTGFGHSSIFSEMQACEARTVLASLACISLKMDECPKPVQPSRKTSRGTTECLA</sequence>
<name>A0AAW1DT56_9HEMI</name>
<evidence type="ECO:0000313" key="1">
    <source>
        <dbReference type="EMBL" id="KAK9512928.1"/>
    </source>
</evidence>
<comment type="caution">
    <text evidence="1">The sequence shown here is derived from an EMBL/GenBank/DDBJ whole genome shotgun (WGS) entry which is preliminary data.</text>
</comment>
<dbReference type="Proteomes" id="UP001461498">
    <property type="component" value="Unassembled WGS sequence"/>
</dbReference>
<dbReference type="EMBL" id="JAPXFL010000001">
    <property type="protein sequence ID" value="KAK9512928.1"/>
    <property type="molecule type" value="Genomic_DNA"/>
</dbReference>
<evidence type="ECO:0000313" key="2">
    <source>
        <dbReference type="Proteomes" id="UP001461498"/>
    </source>
</evidence>